<evidence type="ECO:0000313" key="9">
    <source>
        <dbReference type="EMBL" id="GAA1403433.1"/>
    </source>
</evidence>
<dbReference type="Pfam" id="PF00528">
    <property type="entry name" value="BPD_transp_1"/>
    <property type="match status" value="1"/>
</dbReference>
<dbReference type="Proteomes" id="UP001501414">
    <property type="component" value="Unassembled WGS sequence"/>
</dbReference>
<keyword evidence="4 7" id="KW-0812">Transmembrane</keyword>
<feature type="transmembrane region" description="Helical" evidence="7">
    <location>
        <begin position="146"/>
        <end position="167"/>
    </location>
</feature>
<comment type="subcellular location">
    <subcellularLocation>
        <location evidence="1 7">Cell membrane</location>
        <topology evidence="1 7">Multi-pass membrane protein</topology>
    </subcellularLocation>
</comment>
<keyword evidence="10" id="KW-1185">Reference proteome</keyword>
<proteinExistence type="inferred from homology"/>
<dbReference type="PANTHER" id="PTHR30151">
    <property type="entry name" value="ALKANE SULFONATE ABC TRANSPORTER-RELATED, MEMBRANE SUBUNIT"/>
    <property type="match status" value="1"/>
</dbReference>
<dbReference type="InterPro" id="IPR000515">
    <property type="entry name" value="MetI-like"/>
</dbReference>
<feature type="transmembrane region" description="Helical" evidence="7">
    <location>
        <begin position="188"/>
        <end position="209"/>
    </location>
</feature>
<reference evidence="9 10" key="1">
    <citation type="journal article" date="2019" name="Int. J. Syst. Evol. Microbiol.">
        <title>The Global Catalogue of Microorganisms (GCM) 10K type strain sequencing project: providing services to taxonomists for standard genome sequencing and annotation.</title>
        <authorList>
            <consortium name="The Broad Institute Genomics Platform"/>
            <consortium name="The Broad Institute Genome Sequencing Center for Infectious Disease"/>
            <person name="Wu L."/>
            <person name="Ma J."/>
        </authorList>
    </citation>
    <scope>NUCLEOTIDE SEQUENCE [LARGE SCALE GENOMIC DNA]</scope>
    <source>
        <strain evidence="9 10">JCM 11896</strain>
    </source>
</reference>
<keyword evidence="6 7" id="KW-0472">Membrane</keyword>
<evidence type="ECO:0000313" key="10">
    <source>
        <dbReference type="Proteomes" id="UP001501414"/>
    </source>
</evidence>
<comment type="caution">
    <text evidence="9">The sequence shown here is derived from an EMBL/GenBank/DDBJ whole genome shotgun (WGS) entry which is preliminary data.</text>
</comment>
<protein>
    <recommendedName>
        <fullName evidence="8">ABC transmembrane type-1 domain-containing protein</fullName>
    </recommendedName>
</protein>
<keyword evidence="5 7" id="KW-1133">Transmembrane helix</keyword>
<feature type="transmembrane region" description="Helical" evidence="7">
    <location>
        <begin position="120"/>
        <end position="140"/>
    </location>
</feature>
<comment type="similarity">
    <text evidence="7">Belongs to the binding-protein-dependent transport system permease family.</text>
</comment>
<feature type="domain" description="ABC transmembrane type-1" evidence="8">
    <location>
        <begin position="82"/>
        <end position="262"/>
    </location>
</feature>
<evidence type="ECO:0000256" key="1">
    <source>
        <dbReference type="ARBA" id="ARBA00004651"/>
    </source>
</evidence>
<dbReference type="PROSITE" id="PS50928">
    <property type="entry name" value="ABC_TM1"/>
    <property type="match status" value="1"/>
</dbReference>
<keyword evidence="2 7" id="KW-0813">Transport</keyword>
<dbReference type="InterPro" id="IPR035906">
    <property type="entry name" value="MetI-like_sf"/>
</dbReference>
<feature type="transmembrane region" description="Helical" evidence="7">
    <location>
        <begin position="32"/>
        <end position="55"/>
    </location>
</feature>
<evidence type="ECO:0000256" key="3">
    <source>
        <dbReference type="ARBA" id="ARBA00022475"/>
    </source>
</evidence>
<sequence>MTSTTTAPAPSAPPGPGPSPLRRRLLAWRVPAMRIGIVVAAALLVELAVELRWVTPLQVAPPSVVLPTLWEGLTAGTYLVLLGITLAEVGTAFVGAAAVGTTLGYLLWRRPLYGRAYEPLLYALASSPIVLLYPVSLVMFGRTPVAVAVLGFAAGLFPVLISTYQAFRRLDDTYIKVAKIMRLTPGQTFLRVLLPAALPSVLVGLRLGLTLTMLTVIAMEYLANVGGVGAELSLAYLRLRAADMYAALLLIIILSVTFLFLLNRATRMVVKR</sequence>
<evidence type="ECO:0000256" key="5">
    <source>
        <dbReference type="ARBA" id="ARBA00022989"/>
    </source>
</evidence>
<evidence type="ECO:0000256" key="2">
    <source>
        <dbReference type="ARBA" id="ARBA00022448"/>
    </source>
</evidence>
<keyword evidence="3" id="KW-1003">Cell membrane</keyword>
<name>A0ABN1YDQ1_9PSEU</name>
<organism evidence="9 10">
    <name type="scientific">Pseudonocardia kongjuensis</name>
    <dbReference type="NCBI Taxonomy" id="102227"/>
    <lineage>
        <taxon>Bacteria</taxon>
        <taxon>Bacillati</taxon>
        <taxon>Actinomycetota</taxon>
        <taxon>Actinomycetes</taxon>
        <taxon>Pseudonocardiales</taxon>
        <taxon>Pseudonocardiaceae</taxon>
        <taxon>Pseudonocardia</taxon>
    </lineage>
</organism>
<dbReference type="SUPFAM" id="SSF161098">
    <property type="entry name" value="MetI-like"/>
    <property type="match status" value="1"/>
</dbReference>
<dbReference type="CDD" id="cd06261">
    <property type="entry name" value="TM_PBP2"/>
    <property type="match status" value="1"/>
</dbReference>
<evidence type="ECO:0000256" key="4">
    <source>
        <dbReference type="ARBA" id="ARBA00022692"/>
    </source>
</evidence>
<evidence type="ECO:0000256" key="7">
    <source>
        <dbReference type="RuleBase" id="RU363032"/>
    </source>
</evidence>
<dbReference type="EMBL" id="BAAAJK010000062">
    <property type="protein sequence ID" value="GAA1403433.1"/>
    <property type="molecule type" value="Genomic_DNA"/>
</dbReference>
<feature type="transmembrane region" description="Helical" evidence="7">
    <location>
        <begin position="75"/>
        <end position="108"/>
    </location>
</feature>
<dbReference type="RefSeq" id="WP_344030354.1">
    <property type="nucleotide sequence ID" value="NZ_BAAAJK010000062.1"/>
</dbReference>
<dbReference type="Gene3D" id="1.10.3720.10">
    <property type="entry name" value="MetI-like"/>
    <property type="match status" value="1"/>
</dbReference>
<evidence type="ECO:0000256" key="6">
    <source>
        <dbReference type="ARBA" id="ARBA00023136"/>
    </source>
</evidence>
<accession>A0ABN1YDQ1</accession>
<dbReference type="PANTHER" id="PTHR30151:SF0">
    <property type="entry name" value="ABC TRANSPORTER PERMEASE PROTEIN MJ0413-RELATED"/>
    <property type="match status" value="1"/>
</dbReference>
<evidence type="ECO:0000259" key="8">
    <source>
        <dbReference type="PROSITE" id="PS50928"/>
    </source>
</evidence>
<gene>
    <name evidence="9" type="ORF">GCM10009613_64550</name>
</gene>
<feature type="transmembrane region" description="Helical" evidence="7">
    <location>
        <begin position="244"/>
        <end position="262"/>
    </location>
</feature>